<accession>A0A146G0Z9</accession>
<dbReference type="AlphaFoldDB" id="A0A146G0Z9"/>
<dbReference type="InParanoid" id="A0A146G0Z9"/>
<sequence>MPRSPLPCLAILGCVITLTGAPLAAQQVIVPEDPISEAPIALQEMRAGYPRLSKATPDQLQEYLDRVDKLQKAAEAYAQTGKSLQASLYYSQALEGISKLSTSRPQWKPEEMQQQKSVIQSAIAALPPTTPSSADETATIALLADQVSDGKLALSWSLHAVNLSADEAARHLDVSVSYDSLPAKQRKARLLANQVSPDPSGESGRFAVRQEFACPAGVTKASIRADFFDQDLFTESRALVRGTEEASNRQTPKSAD</sequence>
<feature type="signal peptide" evidence="1">
    <location>
        <begin position="1"/>
        <end position="24"/>
    </location>
</feature>
<organism evidence="2 3">
    <name type="scientific">Terrimicrobium sacchariphilum</name>
    <dbReference type="NCBI Taxonomy" id="690879"/>
    <lineage>
        <taxon>Bacteria</taxon>
        <taxon>Pseudomonadati</taxon>
        <taxon>Verrucomicrobiota</taxon>
        <taxon>Terrimicrobiia</taxon>
        <taxon>Terrimicrobiales</taxon>
        <taxon>Terrimicrobiaceae</taxon>
        <taxon>Terrimicrobium</taxon>
    </lineage>
</organism>
<evidence type="ECO:0000313" key="3">
    <source>
        <dbReference type="Proteomes" id="UP000076023"/>
    </source>
</evidence>
<proteinExistence type="predicted"/>
<dbReference type="OrthoDB" id="9820051at2"/>
<keyword evidence="1" id="KW-0732">Signal</keyword>
<reference evidence="3" key="1">
    <citation type="journal article" date="2017" name="Genome Announc.">
        <title>Draft Genome Sequence of Terrimicrobium sacchariphilum NM-5T, a Facultative Anaerobic Soil Bacterium of the Class Spartobacteria.</title>
        <authorList>
            <person name="Qiu Y.L."/>
            <person name="Tourlousse D.M."/>
            <person name="Matsuura N."/>
            <person name="Ohashi A."/>
            <person name="Sekiguchi Y."/>
        </authorList>
    </citation>
    <scope>NUCLEOTIDE SEQUENCE [LARGE SCALE GENOMIC DNA]</scope>
    <source>
        <strain evidence="3">NM-5</strain>
    </source>
</reference>
<dbReference type="RefSeq" id="WP_075077450.1">
    <property type="nucleotide sequence ID" value="NZ_BDCO01000001.1"/>
</dbReference>
<comment type="caution">
    <text evidence="2">The sequence shown here is derived from an EMBL/GenBank/DDBJ whole genome shotgun (WGS) entry which is preliminary data.</text>
</comment>
<evidence type="ECO:0000256" key="1">
    <source>
        <dbReference type="SAM" id="SignalP"/>
    </source>
</evidence>
<name>A0A146G0Z9_TERSA</name>
<protein>
    <submittedName>
        <fullName evidence="2">Uncharacterized protein</fullName>
    </submittedName>
</protein>
<keyword evidence="3" id="KW-1185">Reference proteome</keyword>
<evidence type="ECO:0000313" key="2">
    <source>
        <dbReference type="EMBL" id="GAT31559.1"/>
    </source>
</evidence>
<dbReference type="STRING" id="690879.TSACC_1109"/>
<gene>
    <name evidence="2" type="ORF">TSACC_1109</name>
</gene>
<feature type="chain" id="PRO_5007524251" evidence="1">
    <location>
        <begin position="25"/>
        <end position="256"/>
    </location>
</feature>
<dbReference type="Proteomes" id="UP000076023">
    <property type="component" value="Unassembled WGS sequence"/>
</dbReference>
<dbReference type="EMBL" id="BDCO01000001">
    <property type="protein sequence ID" value="GAT31559.1"/>
    <property type="molecule type" value="Genomic_DNA"/>
</dbReference>